<dbReference type="GO" id="GO:0015293">
    <property type="term" value="F:symporter activity"/>
    <property type="evidence" value="ECO:0007669"/>
    <property type="project" value="InterPro"/>
</dbReference>
<dbReference type="AlphaFoldDB" id="A0A975RZ52"/>
<keyword evidence="5" id="KW-0472">Membrane</keyword>
<sequence>MWTGKWPSLQERPAERRILEGGGTTVAARHATRVRIKAPGDGFIKPIKRVIAPIVLCAAVSGIAHIQDPRTVGRIGVTALIHLEIVSTFALGLGPVAGNLVRPGVGFGGALPNAEANRYLLN</sequence>
<name>A0A975RZ52_9BRAD</name>
<dbReference type="SUPFAM" id="SSF118215">
    <property type="entry name" value="Proton glutamate symport protein"/>
    <property type="match status" value="1"/>
</dbReference>
<evidence type="ECO:0000256" key="3">
    <source>
        <dbReference type="ARBA" id="ARBA00022692"/>
    </source>
</evidence>
<proteinExistence type="predicted"/>
<dbReference type="Proteomes" id="UP000676951">
    <property type="component" value="Chromosome"/>
</dbReference>
<keyword evidence="3" id="KW-0812">Transmembrane</keyword>
<dbReference type="Pfam" id="PF00375">
    <property type="entry name" value="SDF"/>
    <property type="match status" value="1"/>
</dbReference>
<evidence type="ECO:0000313" key="6">
    <source>
        <dbReference type="EMBL" id="QWG26007.1"/>
    </source>
</evidence>
<dbReference type="InterPro" id="IPR001991">
    <property type="entry name" value="Na-dicarboxylate_symporter"/>
</dbReference>
<dbReference type="Gene3D" id="1.10.3860.10">
    <property type="entry name" value="Sodium:dicarboxylate symporter"/>
    <property type="match status" value="1"/>
</dbReference>
<protein>
    <submittedName>
        <fullName evidence="6">Cation:dicarboxylase symporter family transporter</fullName>
    </submittedName>
</protein>
<accession>A0A975RZ52</accession>
<dbReference type="EMBL" id="CP076136">
    <property type="protein sequence ID" value="QWG26007.1"/>
    <property type="molecule type" value="Genomic_DNA"/>
</dbReference>
<evidence type="ECO:0000256" key="2">
    <source>
        <dbReference type="ARBA" id="ARBA00022448"/>
    </source>
</evidence>
<organism evidence="6 7">
    <name type="scientific">Bradyrhizobium sediminis</name>
    <dbReference type="NCBI Taxonomy" id="2840469"/>
    <lineage>
        <taxon>Bacteria</taxon>
        <taxon>Pseudomonadati</taxon>
        <taxon>Pseudomonadota</taxon>
        <taxon>Alphaproteobacteria</taxon>
        <taxon>Hyphomicrobiales</taxon>
        <taxon>Nitrobacteraceae</taxon>
        <taxon>Bradyrhizobium</taxon>
    </lineage>
</organism>
<reference evidence="6 7" key="1">
    <citation type="submission" date="2021-06" db="EMBL/GenBank/DDBJ databases">
        <title>Bradyrhizobium sp. S2-11-4 Genome sequencing.</title>
        <authorList>
            <person name="Jin L."/>
        </authorList>
    </citation>
    <scope>NUCLEOTIDE SEQUENCE [LARGE SCALE GENOMIC DNA]</scope>
    <source>
        <strain evidence="6 7">S2-11-4</strain>
    </source>
</reference>
<keyword evidence="4" id="KW-1133">Transmembrane helix</keyword>
<comment type="subcellular location">
    <subcellularLocation>
        <location evidence="1">Membrane</location>
        <topology evidence="1">Multi-pass membrane protein</topology>
    </subcellularLocation>
</comment>
<dbReference type="InterPro" id="IPR036458">
    <property type="entry name" value="Na:dicarbo_symporter_sf"/>
</dbReference>
<evidence type="ECO:0000313" key="7">
    <source>
        <dbReference type="Proteomes" id="UP000676951"/>
    </source>
</evidence>
<keyword evidence="2" id="KW-0813">Transport</keyword>
<evidence type="ECO:0000256" key="1">
    <source>
        <dbReference type="ARBA" id="ARBA00004141"/>
    </source>
</evidence>
<evidence type="ECO:0000256" key="4">
    <source>
        <dbReference type="ARBA" id="ARBA00022989"/>
    </source>
</evidence>
<keyword evidence="7" id="KW-1185">Reference proteome</keyword>
<dbReference type="GO" id="GO:0016020">
    <property type="term" value="C:membrane"/>
    <property type="evidence" value="ECO:0007669"/>
    <property type="project" value="UniProtKB-SubCell"/>
</dbReference>
<gene>
    <name evidence="6" type="ORF">KMZ93_15570</name>
</gene>
<evidence type="ECO:0000256" key="5">
    <source>
        <dbReference type="ARBA" id="ARBA00023136"/>
    </source>
</evidence>